<dbReference type="PANTHER" id="PTHR24414:SF115">
    <property type="entry name" value="F-BOX DOMAIN-CONTAINING PROTEIN"/>
    <property type="match status" value="1"/>
</dbReference>
<evidence type="ECO:0000313" key="3">
    <source>
        <dbReference type="EMBL" id="ESQ27807.1"/>
    </source>
</evidence>
<dbReference type="OrthoDB" id="45365at2759"/>
<evidence type="ECO:0000313" key="2">
    <source>
        <dbReference type="EMBL" id="ESQ27800.1"/>
    </source>
</evidence>
<dbReference type="Pfam" id="PF25210">
    <property type="entry name" value="Kelch_FKB95"/>
    <property type="match status" value="1"/>
</dbReference>
<dbReference type="EMBL" id="KI517953">
    <property type="protein sequence ID" value="ESQ27800.1"/>
    <property type="molecule type" value="Genomic_DNA"/>
</dbReference>
<reference evidence="3 4" key="1">
    <citation type="journal article" date="2013" name="Front. Plant Sci.">
        <title>The Reference Genome of the Halophytic Plant Eutrema salsugineum.</title>
        <authorList>
            <person name="Yang R."/>
            <person name="Jarvis D.E."/>
            <person name="Chen H."/>
            <person name="Beilstein M.A."/>
            <person name="Grimwood J."/>
            <person name="Jenkins J."/>
            <person name="Shu S."/>
            <person name="Prochnik S."/>
            <person name="Xin M."/>
            <person name="Ma C."/>
            <person name="Schmutz J."/>
            <person name="Wing R.A."/>
            <person name="Mitchell-Olds T."/>
            <person name="Schumaker K.S."/>
            <person name="Wang X."/>
        </authorList>
    </citation>
    <scope>NUCLEOTIDE SEQUENCE [LARGE SCALE GENOMIC DNA]</scope>
</reference>
<dbReference type="InterPro" id="IPR015915">
    <property type="entry name" value="Kelch-typ_b-propeller"/>
</dbReference>
<accession>V4KDD9</accession>
<dbReference type="SMART" id="SM00612">
    <property type="entry name" value="Kelch"/>
    <property type="match status" value="2"/>
</dbReference>
<evidence type="ECO:0000313" key="4">
    <source>
        <dbReference type="Proteomes" id="UP000030689"/>
    </source>
</evidence>
<dbReference type="KEGG" id="eus:EUTSA_v10019507mg"/>
<dbReference type="SUPFAM" id="SSF117281">
    <property type="entry name" value="Kelch motif"/>
    <property type="match status" value="1"/>
</dbReference>
<dbReference type="InterPro" id="IPR057499">
    <property type="entry name" value="Kelch_FKB95"/>
</dbReference>
<protein>
    <recommendedName>
        <fullName evidence="1">FKB95-like N-terminal Kelch domain-containing protein</fullName>
    </recommendedName>
</protein>
<keyword evidence="4" id="KW-1185">Reference proteome</keyword>
<dbReference type="eggNOG" id="KOG1072">
    <property type="taxonomic scope" value="Eukaryota"/>
</dbReference>
<dbReference type="Gramene" id="ESQ27807">
    <property type="protein sequence ID" value="ESQ27807"/>
    <property type="gene ID" value="EUTSA_v10019507mg"/>
</dbReference>
<dbReference type="EMBL" id="KI517953">
    <property type="protein sequence ID" value="ESQ27807.1"/>
    <property type="molecule type" value="Genomic_DNA"/>
</dbReference>
<evidence type="ECO:0000259" key="1">
    <source>
        <dbReference type="Pfam" id="PF25210"/>
    </source>
</evidence>
<dbReference type="Gramene" id="ESQ27800">
    <property type="protein sequence ID" value="ESQ27800"/>
    <property type="gene ID" value="EUTSA_v10018915mg"/>
</dbReference>
<dbReference type="InterPro" id="IPR006652">
    <property type="entry name" value="Kelch_1"/>
</dbReference>
<organism evidence="3 4">
    <name type="scientific">Eutrema salsugineum</name>
    <name type="common">Saltwater cress</name>
    <name type="synonym">Sisymbrium salsugineum</name>
    <dbReference type="NCBI Taxonomy" id="72664"/>
    <lineage>
        <taxon>Eukaryota</taxon>
        <taxon>Viridiplantae</taxon>
        <taxon>Streptophyta</taxon>
        <taxon>Embryophyta</taxon>
        <taxon>Tracheophyta</taxon>
        <taxon>Spermatophyta</taxon>
        <taxon>Magnoliopsida</taxon>
        <taxon>eudicotyledons</taxon>
        <taxon>Gunneridae</taxon>
        <taxon>Pentapetalae</taxon>
        <taxon>rosids</taxon>
        <taxon>malvids</taxon>
        <taxon>Brassicales</taxon>
        <taxon>Brassicaceae</taxon>
        <taxon>Eutremeae</taxon>
        <taxon>Eutrema</taxon>
    </lineage>
</organism>
<dbReference type="OMA" id="PRGTILW"/>
<dbReference type="AlphaFoldDB" id="V4KDD9"/>
<dbReference type="Proteomes" id="UP000030689">
    <property type="component" value="Unassembled WGS sequence"/>
</dbReference>
<dbReference type="Gene3D" id="2.120.10.80">
    <property type="entry name" value="Kelch-type beta propeller"/>
    <property type="match status" value="1"/>
</dbReference>
<gene>
    <name evidence="2" type="ORF">EUTSA_v10018915mg</name>
    <name evidence="3" type="ORF">EUTSA_v10019507mg</name>
</gene>
<sequence length="310" mass="35391">MGFCERYLYVCLHILSEPNPRWFVLHPVQRRLKPIDSYMYQTPASSSFVEMDWGIYIIGGLVNGKPTSDVSLFDCFEHTWFRIPPMKMARASASASLIDDKIYVFGGCGDDADSSNWAEVYDLNTETWDFLSVSTPTLNNKTLNIQQSVVIDKKKEVYVLAEDGQSFSFSPSQCMFVASEKTDDSKPQDRADWCLIGTFIFCRGGTRGKILWCLPYELDWKEVKGLEELQEYDITKLCRDSTGKMVIFWNVNPQPEGPKSVELWSAEISLKKSKVSEASEEWEVWGYIDWSGKLIDTDNVKVLFAGSVFI</sequence>
<name>V4KDD9_EUTSA</name>
<feature type="domain" description="FKB95-like N-terminal Kelch" evidence="1">
    <location>
        <begin position="29"/>
        <end position="293"/>
    </location>
</feature>
<dbReference type="PANTHER" id="PTHR24414">
    <property type="entry name" value="F-BOX/KELCH-REPEAT PROTEIN SKIP4"/>
    <property type="match status" value="1"/>
</dbReference>
<proteinExistence type="predicted"/>
<dbReference type="KEGG" id="eus:EUTSA_v10018915mg"/>
<dbReference type="InterPro" id="IPR050354">
    <property type="entry name" value="F-box/kelch-repeat_ARATH"/>
</dbReference>